<feature type="compositionally biased region" description="Polar residues" evidence="1">
    <location>
        <begin position="1"/>
        <end position="14"/>
    </location>
</feature>
<gene>
    <name evidence="2" type="ORF">AVDCRST_MAG85-716</name>
</gene>
<reference evidence="2" key="1">
    <citation type="submission" date="2020-02" db="EMBL/GenBank/DDBJ databases">
        <authorList>
            <person name="Meier V. D."/>
        </authorList>
    </citation>
    <scope>NUCLEOTIDE SEQUENCE</scope>
    <source>
        <strain evidence="2">AVDCRST_MAG85</strain>
    </source>
</reference>
<feature type="region of interest" description="Disordered" evidence="1">
    <location>
        <begin position="1"/>
        <end position="37"/>
    </location>
</feature>
<protein>
    <submittedName>
        <fullName evidence="2">Uncharacterized protein</fullName>
    </submittedName>
</protein>
<name>A0A6J4S371_9ACTN</name>
<organism evidence="2">
    <name type="scientific">uncultured Solirubrobacteraceae bacterium</name>
    <dbReference type="NCBI Taxonomy" id="1162706"/>
    <lineage>
        <taxon>Bacteria</taxon>
        <taxon>Bacillati</taxon>
        <taxon>Actinomycetota</taxon>
        <taxon>Thermoleophilia</taxon>
        <taxon>Solirubrobacterales</taxon>
        <taxon>Solirubrobacteraceae</taxon>
        <taxon>environmental samples</taxon>
    </lineage>
</organism>
<evidence type="ECO:0000256" key="1">
    <source>
        <dbReference type="SAM" id="MobiDB-lite"/>
    </source>
</evidence>
<evidence type="ECO:0000313" key="2">
    <source>
        <dbReference type="EMBL" id="CAA9481691.1"/>
    </source>
</evidence>
<sequence length="77" mass="8119">MPSRSLRSARSATISVRPARGHETVRPDAVQPAPARGVEPVSVTRIVSPETPIDTRLLSPPEAVNVSVVPCTPVVEA</sequence>
<dbReference type="EMBL" id="CADCVT010000076">
    <property type="protein sequence ID" value="CAA9481691.1"/>
    <property type="molecule type" value="Genomic_DNA"/>
</dbReference>
<dbReference type="AlphaFoldDB" id="A0A6J4S371"/>
<accession>A0A6J4S371</accession>
<proteinExistence type="predicted"/>